<keyword evidence="2" id="KW-0732">Signal</keyword>
<reference evidence="3 4" key="1">
    <citation type="submission" date="2019-03" db="EMBL/GenBank/DDBJ databases">
        <title>Genomic Encyclopedia of Type Strains, Phase IV (KMG-IV): sequencing the most valuable type-strain genomes for metagenomic binning, comparative biology and taxonomic classification.</title>
        <authorList>
            <person name="Goeker M."/>
        </authorList>
    </citation>
    <scope>NUCLEOTIDE SEQUENCE [LARGE SCALE GENOMIC DNA]</scope>
    <source>
        <strain evidence="3 4">DSM 23344</strain>
    </source>
</reference>
<dbReference type="Proteomes" id="UP000294980">
    <property type="component" value="Unassembled WGS sequence"/>
</dbReference>
<proteinExistence type="predicted"/>
<accession>A0A4R2KMN9</accession>
<dbReference type="PANTHER" id="PTHR30097:SF4">
    <property type="entry name" value="SLR6042 PROTEIN"/>
    <property type="match status" value="1"/>
</dbReference>
<dbReference type="AlphaFoldDB" id="A0A4R2KMN9"/>
<name>A0A4R2KMN9_9GAMM</name>
<dbReference type="OrthoDB" id="5757429at2"/>
<keyword evidence="4" id="KW-1185">Reference proteome</keyword>
<comment type="caution">
    <text evidence="3">The sequence shown here is derived from an EMBL/GenBank/DDBJ whole genome shotgun (WGS) entry which is preliminary data.</text>
</comment>
<evidence type="ECO:0008006" key="5">
    <source>
        <dbReference type="Google" id="ProtNLM"/>
    </source>
</evidence>
<dbReference type="GO" id="GO:0015679">
    <property type="term" value="P:plasma membrane copper ion transport"/>
    <property type="evidence" value="ECO:0007669"/>
    <property type="project" value="TreeGrafter"/>
</dbReference>
<keyword evidence="1" id="KW-0813">Transport</keyword>
<protein>
    <recommendedName>
        <fullName evidence="5">RND family efflux transporter MFP subunit</fullName>
    </recommendedName>
</protein>
<evidence type="ECO:0000313" key="4">
    <source>
        <dbReference type="Proteomes" id="UP000294980"/>
    </source>
</evidence>
<dbReference type="GO" id="GO:0060003">
    <property type="term" value="P:copper ion export"/>
    <property type="evidence" value="ECO:0007669"/>
    <property type="project" value="TreeGrafter"/>
</dbReference>
<dbReference type="RefSeq" id="WP_117318752.1">
    <property type="nucleotide sequence ID" value="NZ_QQSW01000015.1"/>
</dbReference>
<dbReference type="GO" id="GO:0030313">
    <property type="term" value="C:cell envelope"/>
    <property type="evidence" value="ECO:0007669"/>
    <property type="project" value="TreeGrafter"/>
</dbReference>
<evidence type="ECO:0000256" key="2">
    <source>
        <dbReference type="SAM" id="SignalP"/>
    </source>
</evidence>
<evidence type="ECO:0000256" key="1">
    <source>
        <dbReference type="ARBA" id="ARBA00022448"/>
    </source>
</evidence>
<feature type="chain" id="PRO_5020582227" description="RND family efflux transporter MFP subunit" evidence="2">
    <location>
        <begin position="23"/>
        <end position="344"/>
    </location>
</feature>
<feature type="signal peptide" evidence="2">
    <location>
        <begin position="1"/>
        <end position="22"/>
    </location>
</feature>
<sequence>MKRYRRCLLCAGLILALLPAWAAAQRVAIDDLGDLNLSFAAVQPLDEVPGPAVQASATHRGGAMYRIELPRDARRASYLVDNGEAVSAGQPFVVLDGPEIHHLLLEYSTLRTRYESAKDRYERSRESYRQQALREDQWVEISDRYLALQLEFEHMRHFQELVRETTDHDEAITLVAPIDGRIHYADNRERLVAGTELAGFLAADALRLRARVPMASAGDLAALELSTCRVAVAAVDRVAEGFFVTAWSEPIPADCEVTLNATLSARPLYRQAAYAVPRSAVFTRDGEAQVLVRRGNALASVAVSLLMPDGEDYAVSAASDLAGSEVLVTSVSAVQGILLGLGGE</sequence>
<evidence type="ECO:0000313" key="3">
    <source>
        <dbReference type="EMBL" id="TCO74704.1"/>
    </source>
</evidence>
<dbReference type="InterPro" id="IPR051909">
    <property type="entry name" value="MFP_Cation_Efflux"/>
</dbReference>
<dbReference type="PANTHER" id="PTHR30097">
    <property type="entry name" value="CATION EFFLUX SYSTEM PROTEIN CUSB"/>
    <property type="match status" value="1"/>
</dbReference>
<gene>
    <name evidence="3" type="ORF">EV688_11263</name>
</gene>
<organism evidence="3 4">
    <name type="scientific">Chromatocurvus halotolerans</name>
    <dbReference type="NCBI Taxonomy" id="1132028"/>
    <lineage>
        <taxon>Bacteria</taxon>
        <taxon>Pseudomonadati</taxon>
        <taxon>Pseudomonadota</taxon>
        <taxon>Gammaproteobacteria</taxon>
        <taxon>Cellvibrionales</taxon>
        <taxon>Halieaceae</taxon>
        <taxon>Chromatocurvus</taxon>
    </lineage>
</organism>
<dbReference type="EMBL" id="SLWX01000012">
    <property type="protein sequence ID" value="TCO74704.1"/>
    <property type="molecule type" value="Genomic_DNA"/>
</dbReference>